<dbReference type="Proteomes" id="UP000269883">
    <property type="component" value="Chromosome"/>
</dbReference>
<dbReference type="EMBL" id="AP017378">
    <property type="protein sequence ID" value="BBD09251.1"/>
    <property type="molecule type" value="Genomic_DNA"/>
</dbReference>
<dbReference type="PANTHER" id="PTHR45947">
    <property type="entry name" value="SULFOQUINOVOSYL TRANSFERASE SQD2"/>
    <property type="match status" value="1"/>
</dbReference>
<proteinExistence type="predicted"/>
<dbReference type="InterPro" id="IPR050194">
    <property type="entry name" value="Glycosyltransferase_grp1"/>
</dbReference>
<evidence type="ECO:0000259" key="1">
    <source>
        <dbReference type="Pfam" id="PF00534"/>
    </source>
</evidence>
<dbReference type="Gene3D" id="3.40.50.2000">
    <property type="entry name" value="Glycogen Phosphorylase B"/>
    <property type="match status" value="2"/>
</dbReference>
<dbReference type="PANTHER" id="PTHR45947:SF3">
    <property type="entry name" value="SULFOQUINOVOSYL TRANSFERASE SQD2"/>
    <property type="match status" value="1"/>
</dbReference>
<dbReference type="InterPro" id="IPR001296">
    <property type="entry name" value="Glyco_trans_1"/>
</dbReference>
<accession>A0A2Z6B172</accession>
<feature type="domain" description="Glycosyl transferase family 1" evidence="1">
    <location>
        <begin position="184"/>
        <end position="344"/>
    </location>
</feature>
<dbReference type="RefSeq" id="WP_126380060.1">
    <property type="nucleotide sequence ID" value="NZ_AP017378.1"/>
</dbReference>
<evidence type="ECO:0000313" key="3">
    <source>
        <dbReference type="EMBL" id="BBD09251.1"/>
    </source>
</evidence>
<dbReference type="AlphaFoldDB" id="A0A2Z6B172"/>
<feature type="domain" description="Glycosyltransferase subfamily 4-like N-terminal" evidence="2">
    <location>
        <begin position="18"/>
        <end position="176"/>
    </location>
</feature>
<dbReference type="InterPro" id="IPR028098">
    <property type="entry name" value="Glyco_trans_4-like_N"/>
</dbReference>
<dbReference type="Pfam" id="PF13439">
    <property type="entry name" value="Glyco_transf_4"/>
    <property type="match status" value="1"/>
</dbReference>
<dbReference type="GO" id="GO:0016757">
    <property type="term" value="F:glycosyltransferase activity"/>
    <property type="evidence" value="ECO:0007669"/>
    <property type="project" value="InterPro"/>
</dbReference>
<name>A0A2Z6B172_9BACT</name>
<protein>
    <submittedName>
        <fullName evidence="3">Putative group 1 glycosyl transferase</fullName>
    </submittedName>
</protein>
<dbReference type="Pfam" id="PF00534">
    <property type="entry name" value="Glycos_transf_1"/>
    <property type="match status" value="1"/>
</dbReference>
<keyword evidence="4" id="KW-1185">Reference proteome</keyword>
<dbReference type="OrthoDB" id="9808590at2"/>
<organism evidence="3 4">
    <name type="scientific">Desulfovibrio ferrophilus</name>
    <dbReference type="NCBI Taxonomy" id="241368"/>
    <lineage>
        <taxon>Bacteria</taxon>
        <taxon>Pseudomonadati</taxon>
        <taxon>Thermodesulfobacteriota</taxon>
        <taxon>Desulfovibrionia</taxon>
        <taxon>Desulfovibrionales</taxon>
        <taxon>Desulfovibrionaceae</taxon>
        <taxon>Desulfovibrio</taxon>
    </lineage>
</organism>
<sequence length="378" mass="41173">MARQKTIMHLRQSSGGGGGADTVIMDWLELLDHERFNGCVAYLHRRDRTVAPILERLDERDIDHYTFPAGRVFDFGQLLRIKSLIRERNVGLLHCHDPKADVYGRLLRLLVPGLKLAVTLHAWHTHSWRSALYKRLDLLAVRGFDLVTAVAQDIADIAIRSGVRGVQAIPNGVNLGRWTLRSPLSGSERPFCVGFVARLSREKGVEDFVNVAQRVVSEVPDVRFCVAGEGPEGERMRSLVNSAGLTERFEFSGFLDEAAMRGLYGSLDVLLHPSHSEGTPMTLLEAAATGVPVVATLVGGVGDVFTDGETACLTRAGDVEGLARSVIGLARDSARAAAQSAAARSAIEHDYDMATRVRLLEGLYLKVLGAESVGEARS</sequence>
<evidence type="ECO:0000259" key="2">
    <source>
        <dbReference type="Pfam" id="PF13439"/>
    </source>
</evidence>
<gene>
    <name evidence="3" type="ORF">DFE_2525</name>
</gene>
<keyword evidence="3" id="KW-0808">Transferase</keyword>
<dbReference type="SUPFAM" id="SSF53756">
    <property type="entry name" value="UDP-Glycosyltransferase/glycogen phosphorylase"/>
    <property type="match status" value="1"/>
</dbReference>
<reference evidence="3 4" key="1">
    <citation type="journal article" date="2018" name="Sci. Adv.">
        <title>Multi-heme cytochromes provide a pathway for survival in energy-limited environments.</title>
        <authorList>
            <person name="Deng X."/>
            <person name="Dohmae N."/>
            <person name="Nealson K.H."/>
            <person name="Hashimoto K."/>
            <person name="Okamoto A."/>
        </authorList>
    </citation>
    <scope>NUCLEOTIDE SEQUENCE [LARGE SCALE GENOMIC DNA]</scope>
    <source>
        <strain evidence="3 4">IS5</strain>
    </source>
</reference>
<evidence type="ECO:0000313" key="4">
    <source>
        <dbReference type="Proteomes" id="UP000269883"/>
    </source>
</evidence>
<dbReference type="KEGG" id="dfl:DFE_2525"/>